<keyword evidence="1" id="KW-0732">Signal</keyword>
<dbReference type="Proteomes" id="UP001153954">
    <property type="component" value="Unassembled WGS sequence"/>
</dbReference>
<proteinExistence type="predicted"/>
<accession>A0AAU9TP29</accession>
<organism evidence="3 4">
    <name type="scientific">Euphydryas editha</name>
    <name type="common">Edith's checkerspot</name>
    <dbReference type="NCBI Taxonomy" id="104508"/>
    <lineage>
        <taxon>Eukaryota</taxon>
        <taxon>Metazoa</taxon>
        <taxon>Ecdysozoa</taxon>
        <taxon>Arthropoda</taxon>
        <taxon>Hexapoda</taxon>
        <taxon>Insecta</taxon>
        <taxon>Pterygota</taxon>
        <taxon>Neoptera</taxon>
        <taxon>Endopterygota</taxon>
        <taxon>Lepidoptera</taxon>
        <taxon>Glossata</taxon>
        <taxon>Ditrysia</taxon>
        <taxon>Papilionoidea</taxon>
        <taxon>Nymphalidae</taxon>
        <taxon>Nymphalinae</taxon>
        <taxon>Euphydryas</taxon>
    </lineage>
</organism>
<feature type="chain" id="PRO_5043874507" description="DUF7869 domain-containing protein" evidence="1">
    <location>
        <begin position="17"/>
        <end position="348"/>
    </location>
</feature>
<dbReference type="Pfam" id="PF25273">
    <property type="entry name" value="DUF7869"/>
    <property type="match status" value="1"/>
</dbReference>
<evidence type="ECO:0000313" key="4">
    <source>
        <dbReference type="Proteomes" id="UP001153954"/>
    </source>
</evidence>
<dbReference type="PANTHER" id="PTHR34415:SF1">
    <property type="entry name" value="INTEGRASE CATALYTIC DOMAIN-CONTAINING PROTEIN"/>
    <property type="match status" value="1"/>
</dbReference>
<evidence type="ECO:0000259" key="2">
    <source>
        <dbReference type="Pfam" id="PF25273"/>
    </source>
</evidence>
<dbReference type="PANTHER" id="PTHR34415">
    <property type="entry name" value="INTEGRASE CATALYTIC DOMAIN-CONTAINING PROTEIN"/>
    <property type="match status" value="1"/>
</dbReference>
<feature type="signal peptide" evidence="1">
    <location>
        <begin position="1"/>
        <end position="16"/>
    </location>
</feature>
<gene>
    <name evidence="3" type="ORF">EEDITHA_LOCUS5033</name>
</gene>
<name>A0AAU9TP29_EUPED</name>
<reference evidence="3" key="1">
    <citation type="submission" date="2022-03" db="EMBL/GenBank/DDBJ databases">
        <authorList>
            <person name="Tunstrom K."/>
        </authorList>
    </citation>
    <scope>NUCLEOTIDE SEQUENCE</scope>
</reference>
<protein>
    <recommendedName>
        <fullName evidence="2">DUF7869 domain-containing protein</fullName>
    </recommendedName>
</protein>
<keyword evidence="4" id="KW-1185">Reference proteome</keyword>
<dbReference type="AlphaFoldDB" id="A0AAU9TP29"/>
<feature type="domain" description="DUF7869" evidence="2">
    <location>
        <begin position="140"/>
        <end position="294"/>
    </location>
</feature>
<dbReference type="InterPro" id="IPR057191">
    <property type="entry name" value="DUF7869"/>
</dbReference>
<evidence type="ECO:0000256" key="1">
    <source>
        <dbReference type="SAM" id="SignalP"/>
    </source>
</evidence>
<comment type="caution">
    <text evidence="3">The sequence shown here is derived from an EMBL/GenBank/DDBJ whole genome shotgun (WGS) entry which is preliminary data.</text>
</comment>
<sequence>MLLIYLICCFLSLPNPEEIESKIPPCPRKDFNGTYNLGFGSPRTDACSRCIELNEKVKTADLNLKQEYIVQKRIHTLKAKAFYNLLQTNEEHVITLSFDCQKNMMLDTLPDQSAYFSRQINFYNFTVVVGTSKSKLEKENVFMYYWNEAERPKGSNEISSAVFHCLKNIIIPRTVDTIKLFADGCGGQNKNTTMIGMCSKFLFTYAPRSLKKIEIIFPIVGHSFLPPDRVFAKIEKTLRKKEIITDPKQYVDILQEHGTTFNLGQEVPVYDFKKECSGNLKPPVATINNVKKEKITDVTRLLSNHYGENWKNIESLKFYRNLSCRNDDANLQEEDLLCEPIQENDKYV</sequence>
<dbReference type="EMBL" id="CAKOGL010000007">
    <property type="protein sequence ID" value="CAH2088921.1"/>
    <property type="molecule type" value="Genomic_DNA"/>
</dbReference>
<evidence type="ECO:0000313" key="3">
    <source>
        <dbReference type="EMBL" id="CAH2088921.1"/>
    </source>
</evidence>